<dbReference type="InterPro" id="IPR038695">
    <property type="entry name" value="Saro_0823-like_sf"/>
</dbReference>
<name>A0ABT0P9D8_9HYPH</name>
<dbReference type="Pfam" id="PF02643">
    <property type="entry name" value="DUF192"/>
    <property type="match status" value="1"/>
</dbReference>
<protein>
    <submittedName>
        <fullName evidence="1">DUF192 domain-containing protein</fullName>
    </submittedName>
</protein>
<comment type="caution">
    <text evidence="1">The sequence shown here is derived from an EMBL/GenBank/DDBJ whole genome shotgun (WGS) entry which is preliminary data.</text>
</comment>
<proteinExistence type="predicted"/>
<dbReference type="RefSeq" id="WP_249677448.1">
    <property type="nucleotide sequence ID" value="NZ_JAMCOF010000009.1"/>
</dbReference>
<evidence type="ECO:0000313" key="2">
    <source>
        <dbReference type="Proteomes" id="UP001523003"/>
    </source>
</evidence>
<keyword evidence="2" id="KW-1185">Reference proteome</keyword>
<reference evidence="1 2" key="1">
    <citation type="submission" date="2022-05" db="EMBL/GenBank/DDBJ databases">
        <title>Description of the Bartonella bilalgolemii sp. nov. Isolated from Apodemus uralensis (Pallas 1811).</title>
        <authorList>
            <person name="Zgheib R."/>
            <person name="Celebi B."/>
        </authorList>
    </citation>
    <scope>NUCLEOTIDE SEQUENCE [LARGE SCALE GENOMIC DNA]</scope>
    <source>
        <strain evidence="1 2">G70</strain>
    </source>
</reference>
<accession>A0ABT0P9D8</accession>
<evidence type="ECO:0000313" key="1">
    <source>
        <dbReference type="EMBL" id="MCL6230068.1"/>
    </source>
</evidence>
<sequence length="173" mass="19494">MLKFLKKKQIIQFILFLGGNISSMVIAGKPIEIPVDPAFLIINTKQNAIFYEVEIAFSETQASAGLMYRTHFPRNRAMLFKNFLGSIPEDKQKMFMWMAHTSLPLDIIFLNSKGVIVSIIENTLPFSKNIISSKVPAAFAIELNAGEVIDKKIQQGQCVIHPIIYEKCESNKS</sequence>
<dbReference type="EMBL" id="JAMCOF010000009">
    <property type="protein sequence ID" value="MCL6230068.1"/>
    <property type="molecule type" value="Genomic_DNA"/>
</dbReference>
<gene>
    <name evidence="1" type="ORF">M4Z11_05585</name>
</gene>
<dbReference type="Proteomes" id="UP001523003">
    <property type="component" value="Unassembled WGS sequence"/>
</dbReference>
<dbReference type="PANTHER" id="PTHR37953">
    <property type="entry name" value="UPF0127 PROTEIN MJ1496"/>
    <property type="match status" value="1"/>
</dbReference>
<organism evidence="1 2">
    <name type="scientific">Bartonella bilalgolemii</name>
    <dbReference type="NCBI Taxonomy" id="2942911"/>
    <lineage>
        <taxon>Bacteria</taxon>
        <taxon>Pseudomonadati</taxon>
        <taxon>Pseudomonadota</taxon>
        <taxon>Alphaproteobacteria</taxon>
        <taxon>Hyphomicrobiales</taxon>
        <taxon>Bartonellaceae</taxon>
        <taxon>Bartonella</taxon>
    </lineage>
</organism>
<dbReference type="InterPro" id="IPR003795">
    <property type="entry name" value="DUF192"/>
</dbReference>
<dbReference type="Gene3D" id="2.60.120.1140">
    <property type="entry name" value="Protein of unknown function DUF192"/>
    <property type="match status" value="1"/>
</dbReference>
<dbReference type="PANTHER" id="PTHR37953:SF1">
    <property type="entry name" value="UPF0127 PROTEIN MJ1496"/>
    <property type="match status" value="1"/>
</dbReference>